<dbReference type="SMART" id="SM00271">
    <property type="entry name" value="DnaJ"/>
    <property type="match status" value="1"/>
</dbReference>
<keyword evidence="1" id="KW-0175">Coiled coil</keyword>
<dbReference type="PANTHER" id="PTHR45181:SF14">
    <property type="entry name" value="TETRATRICOPEPTIDE REPEAT (TPR)-LIKE SUPERFAMILY PROTEIN"/>
    <property type="match status" value="1"/>
</dbReference>
<dbReference type="AlphaFoldDB" id="A0A3B6EEE9"/>
<reference evidence="4" key="2">
    <citation type="submission" date="2018-10" db="UniProtKB">
        <authorList>
            <consortium name="EnsemblPlants"/>
        </authorList>
    </citation>
    <scope>IDENTIFICATION</scope>
</reference>
<feature type="region of interest" description="Disordered" evidence="2">
    <location>
        <begin position="142"/>
        <end position="163"/>
    </location>
</feature>
<dbReference type="PROSITE" id="PS50076">
    <property type="entry name" value="DNAJ_2"/>
    <property type="match status" value="1"/>
</dbReference>
<evidence type="ECO:0000313" key="4">
    <source>
        <dbReference type="EnsemblPlants" id="TraesCS3A02G187500.3"/>
    </source>
</evidence>
<dbReference type="CDD" id="cd06257">
    <property type="entry name" value="DnaJ"/>
    <property type="match status" value="1"/>
</dbReference>
<dbReference type="EnsemblPlants" id="TraesCS3A02G187500.3">
    <property type="protein sequence ID" value="TraesCS3A02G187500.3"/>
    <property type="gene ID" value="TraesCS3A02G187500"/>
</dbReference>
<dbReference type="InterPro" id="IPR001623">
    <property type="entry name" value="DnaJ_domain"/>
</dbReference>
<feature type="region of interest" description="Disordered" evidence="2">
    <location>
        <begin position="1"/>
        <end position="76"/>
    </location>
</feature>
<dbReference type="Gene3D" id="1.10.287.110">
    <property type="entry name" value="DnaJ domain"/>
    <property type="match status" value="1"/>
</dbReference>
<dbReference type="InterPro" id="IPR036869">
    <property type="entry name" value="J_dom_sf"/>
</dbReference>
<dbReference type="SUPFAM" id="SSF46565">
    <property type="entry name" value="Chaperone J-domain"/>
    <property type="match status" value="1"/>
</dbReference>
<name>A0A3B6EEE9_WHEAT</name>
<reference evidence="4" key="1">
    <citation type="submission" date="2018-08" db="EMBL/GenBank/DDBJ databases">
        <authorList>
            <person name="Rossello M."/>
        </authorList>
    </citation>
    <scope>NUCLEOTIDE SEQUENCE [LARGE SCALE GENOMIC DNA]</scope>
    <source>
        <strain evidence="4">cv. Chinese Spring</strain>
    </source>
</reference>
<dbReference type="PANTHER" id="PTHR45181">
    <property type="entry name" value="HEAT SHOCK PROTEIN DNAJ WITH TETRATRICOPEPTIDE REPEAT-CONTAINING PROTEIN"/>
    <property type="match status" value="1"/>
</dbReference>
<dbReference type="Pfam" id="PF00226">
    <property type="entry name" value="DnaJ"/>
    <property type="match status" value="1"/>
</dbReference>
<feature type="compositionally biased region" description="Basic and acidic residues" evidence="2">
    <location>
        <begin position="146"/>
        <end position="156"/>
    </location>
</feature>
<dbReference type="Gene3D" id="1.25.40.10">
    <property type="entry name" value="Tetratricopeptide repeat domain"/>
    <property type="match status" value="3"/>
</dbReference>
<evidence type="ECO:0000256" key="2">
    <source>
        <dbReference type="SAM" id="MobiDB-lite"/>
    </source>
</evidence>
<dbReference type="GO" id="GO:0005783">
    <property type="term" value="C:endoplasmic reticulum"/>
    <property type="evidence" value="ECO:0007669"/>
    <property type="project" value="UniProtKB-ARBA"/>
</dbReference>
<dbReference type="InterPro" id="IPR018253">
    <property type="entry name" value="DnaJ_domain_CS"/>
</dbReference>
<organism evidence="4">
    <name type="scientific">Triticum aestivum</name>
    <name type="common">Wheat</name>
    <dbReference type="NCBI Taxonomy" id="4565"/>
    <lineage>
        <taxon>Eukaryota</taxon>
        <taxon>Viridiplantae</taxon>
        <taxon>Streptophyta</taxon>
        <taxon>Embryophyta</taxon>
        <taxon>Tracheophyta</taxon>
        <taxon>Spermatophyta</taxon>
        <taxon>Magnoliopsida</taxon>
        <taxon>Liliopsida</taxon>
        <taxon>Poales</taxon>
        <taxon>Poaceae</taxon>
        <taxon>BOP clade</taxon>
        <taxon>Pooideae</taxon>
        <taxon>Triticodae</taxon>
        <taxon>Triticeae</taxon>
        <taxon>Triticinae</taxon>
        <taxon>Triticum</taxon>
    </lineage>
</organism>
<feature type="domain" description="J" evidence="3">
    <location>
        <begin position="996"/>
        <end position="1081"/>
    </location>
</feature>
<keyword evidence="5" id="KW-1185">Reference proteome</keyword>
<dbReference type="Gramene" id="TraesCS3A02G187500.3">
    <property type="protein sequence ID" value="TraesCS3A02G187500.3"/>
    <property type="gene ID" value="TraesCS3A02G187500"/>
</dbReference>
<gene>
    <name evidence="4" type="primary">LOC123061094</name>
</gene>
<dbReference type="SUPFAM" id="SSF48452">
    <property type="entry name" value="TPR-like"/>
    <property type="match status" value="2"/>
</dbReference>
<dbReference type="SMART" id="SM00028">
    <property type="entry name" value="TPR"/>
    <property type="match status" value="7"/>
</dbReference>
<evidence type="ECO:0000256" key="1">
    <source>
        <dbReference type="SAM" id="Coils"/>
    </source>
</evidence>
<feature type="coiled-coil region" evidence="1">
    <location>
        <begin position="932"/>
        <end position="988"/>
    </location>
</feature>
<dbReference type="Proteomes" id="UP000019116">
    <property type="component" value="Chromosome 3A"/>
</dbReference>
<dbReference type="InterPro" id="IPR019734">
    <property type="entry name" value="TPR_rpt"/>
</dbReference>
<dbReference type="STRING" id="4565.A0A3B6EEE9"/>
<accession>A0A3B6EEE9</accession>
<protein>
    <recommendedName>
        <fullName evidence="3">J domain-containing protein</fullName>
    </recommendedName>
</protein>
<feature type="compositionally biased region" description="Basic residues" evidence="2">
    <location>
        <begin position="22"/>
        <end position="31"/>
    </location>
</feature>
<dbReference type="PRINTS" id="PR00625">
    <property type="entry name" value="JDOMAIN"/>
</dbReference>
<evidence type="ECO:0000259" key="3">
    <source>
        <dbReference type="PROSITE" id="PS50076"/>
    </source>
</evidence>
<evidence type="ECO:0000313" key="5">
    <source>
        <dbReference type="Proteomes" id="UP000019116"/>
    </source>
</evidence>
<dbReference type="OrthoDB" id="10250354at2759"/>
<dbReference type="PROSITE" id="PS00636">
    <property type="entry name" value="DNAJ_1"/>
    <property type="match status" value="1"/>
</dbReference>
<dbReference type="SMR" id="A0A3B6EEE9"/>
<proteinExistence type="predicted"/>
<sequence length="1133" mass="123747">MDPSPDPLAASAPFPTIPAATHRSRVARPRRQAAPFRSDHPGASCSPSRRLGGDLSSFAAGAGSRPSTAGGSRPSAFVFGAETSSRAVAEDPASAGSWGSSRGANFVFGSGVSARSEMKRCSSVRSGAASLCSLSTAADELVQDDSSGKQRDDRAHVSRGNDSVLEINSRGTFGASESNLKSHEVFRPRILHGVAKQRDEGRSMLSQTVGCKSTEINSSLVGQVVNATKCTDRNDSMEVPVDCGNSSVGDSVGKVYFTKDGSKLSATGVNVKHDLFVFGGPASAQHSLFAANTEQSNFKKLDSSDKEEVTCSSEQLGLSEHSRLCQVHETEKASKTAPFSIGAQDDIVKASFTKLPDGMQTQVGAASGLGECRSFDERSFTLQDHNSASGDKGVIKAMSMNRRAVKPKKFSSTRQVSSLRNVLAADSFSGKVTPETNFSMEQSGKVGLRLEGSVNSGPEVADATQTAESSHDGTGLTFAANLESCGNSDLIFASSTFDRSNLGSQRQQNRSSEGMTTHTNFVQSLPTSAISFAHTKVSASQPDTVLAPQWTEYSKAESTVVTCPKTGNFRYQEDCETWRIRGNQAYAAGQLAKAEECYTHGINSVSQNQASQKALMLCYSNRAATRISLGRMRDALSDCQKATEIDSSFLKAQVRAANCLLALGDVDEAQKGFEICLKSNHAASLDRKVIEEASDGLQKAQKVSTFMLQSKEYLVKKEFDKIPSALQMITDALSISIHSDNLMKMKAEALLLLRRYEELIQFCEETLQLAERNSVPLCLDEHLENINLDSYGFSVKSWRYYLIAKSYFFIGKLEEAHQFLKKYEQTTPAEYKCGKQSQQSVSLLSKTISELLRLKVAGNEAFQAGKYSEAVEHYTAALLSNAESLHFSAICFGNRAAAYQTMGQILDAIADCSLAIALDTSYCKVISRRASLYELIRDYDQAENDLRRLISLLEEQLQENMSMPSEKLDNVRNNLHRANLRLSALERDARKRTSLNMYLILGIEPSCSAVDIKRAYRKAALRHHPDKAGNFLVRSENIDDTVWSEIVNAIRRDADYLFKIIGKAYAILSDPTMRPLFTAVSAKLILKYQSINLRNSNLQGKFLEFCVEPWTQRSLYGLPGWESELESGIKFMG</sequence>
<dbReference type="InterPro" id="IPR011990">
    <property type="entry name" value="TPR-like_helical_dom_sf"/>
</dbReference>